<proteinExistence type="predicted"/>
<accession>U1NA62</accession>
<reference evidence="1 2" key="1">
    <citation type="journal article" date="2013" name="PLoS ONE">
        <title>Assembly-driven community genomics of a hypersaline microbial ecosystem.</title>
        <authorList>
            <person name="Podell S."/>
            <person name="Ugalde J.A."/>
            <person name="Narasingarao P."/>
            <person name="Banfield J.F."/>
            <person name="Heidelberg K.B."/>
            <person name="Allen E.E."/>
        </authorList>
    </citation>
    <scope>NUCLEOTIDE SEQUENCE [LARGE SCALE GENOMIC DNA]</scope>
    <source>
        <strain evidence="2">J07HQW1</strain>
    </source>
</reference>
<gene>
    <name evidence="1" type="ORF">J07HQW1_03525</name>
</gene>
<protein>
    <submittedName>
        <fullName evidence="1">Uncharacterized protein</fullName>
    </submittedName>
</protein>
<evidence type="ECO:0000313" key="2">
    <source>
        <dbReference type="Proteomes" id="UP000030649"/>
    </source>
</evidence>
<dbReference type="AlphaFoldDB" id="U1NA62"/>
<dbReference type="HOGENOM" id="CLU_3020920_0_0_2"/>
<organism evidence="1 2">
    <name type="scientific">Haloquadratum walsbyi J07HQW1</name>
    <dbReference type="NCBI Taxonomy" id="1238424"/>
    <lineage>
        <taxon>Archaea</taxon>
        <taxon>Methanobacteriati</taxon>
        <taxon>Methanobacteriota</taxon>
        <taxon>Stenosarchaea group</taxon>
        <taxon>Halobacteria</taxon>
        <taxon>Halobacteriales</taxon>
        <taxon>Haloferacaceae</taxon>
        <taxon>Haloquadratum</taxon>
    </lineage>
</organism>
<evidence type="ECO:0000313" key="1">
    <source>
        <dbReference type="EMBL" id="ERG93463.1"/>
    </source>
</evidence>
<sequence length="55" mass="6468">MTAPRVFHQGKRMSKAKQTTFESVVPIEERRMRLRLQVPAQGVVHVRCDFNRMNV</sequence>
<dbReference type="EMBL" id="KE356560">
    <property type="protein sequence ID" value="ERG93463.1"/>
    <property type="molecule type" value="Genomic_DNA"/>
</dbReference>
<dbReference type="Proteomes" id="UP000030649">
    <property type="component" value="Unassembled WGS sequence"/>
</dbReference>
<name>U1NA62_9EURY</name>